<dbReference type="PANTHER" id="PTHR43625">
    <property type="entry name" value="AFLATOXIN B1 ALDEHYDE REDUCTASE"/>
    <property type="match status" value="1"/>
</dbReference>
<comment type="caution">
    <text evidence="3">The sequence shown here is derived from an EMBL/GenBank/DDBJ whole genome shotgun (WGS) entry which is preliminary data.</text>
</comment>
<keyword evidence="1" id="KW-0560">Oxidoreductase</keyword>
<dbReference type="Gene3D" id="3.20.20.100">
    <property type="entry name" value="NADP-dependent oxidoreductase domain"/>
    <property type="match status" value="1"/>
</dbReference>
<dbReference type="GO" id="GO:0016491">
    <property type="term" value="F:oxidoreductase activity"/>
    <property type="evidence" value="ECO:0007669"/>
    <property type="project" value="UniProtKB-KW"/>
</dbReference>
<proteinExistence type="predicted"/>
<dbReference type="SUPFAM" id="SSF51430">
    <property type="entry name" value="NAD(P)-linked oxidoreductase"/>
    <property type="match status" value="1"/>
</dbReference>
<dbReference type="OrthoDB" id="37537at2759"/>
<evidence type="ECO:0000313" key="3">
    <source>
        <dbReference type="EMBL" id="RUP48932.1"/>
    </source>
</evidence>
<dbReference type="Pfam" id="PF00248">
    <property type="entry name" value="Aldo_ket_red"/>
    <property type="match status" value="1"/>
</dbReference>
<dbReference type="Proteomes" id="UP000268093">
    <property type="component" value="Unassembled WGS sequence"/>
</dbReference>
<dbReference type="InterPro" id="IPR023210">
    <property type="entry name" value="NADP_OxRdtase_dom"/>
</dbReference>
<name>A0A433DDK4_9FUNG</name>
<dbReference type="InterPro" id="IPR050791">
    <property type="entry name" value="Aldo-Keto_reductase"/>
</dbReference>
<dbReference type="InterPro" id="IPR036812">
    <property type="entry name" value="NAD(P)_OxRdtase_dom_sf"/>
</dbReference>
<organism evidence="3 4">
    <name type="scientific">Jimgerdemannia flammicorona</name>
    <dbReference type="NCBI Taxonomy" id="994334"/>
    <lineage>
        <taxon>Eukaryota</taxon>
        <taxon>Fungi</taxon>
        <taxon>Fungi incertae sedis</taxon>
        <taxon>Mucoromycota</taxon>
        <taxon>Mucoromycotina</taxon>
        <taxon>Endogonomycetes</taxon>
        <taxon>Endogonales</taxon>
        <taxon>Endogonaceae</taxon>
        <taxon>Jimgerdemannia</taxon>
    </lineage>
</organism>
<evidence type="ECO:0000259" key="2">
    <source>
        <dbReference type="Pfam" id="PF00248"/>
    </source>
</evidence>
<evidence type="ECO:0000256" key="1">
    <source>
        <dbReference type="ARBA" id="ARBA00023002"/>
    </source>
</evidence>
<keyword evidence="4" id="KW-1185">Reference proteome</keyword>
<accession>A0A433DDK4</accession>
<dbReference type="EMBL" id="RBNI01002772">
    <property type="protein sequence ID" value="RUP48932.1"/>
    <property type="molecule type" value="Genomic_DNA"/>
</dbReference>
<sequence>MSYAISPSICSICSNFWDTAVSPSPTPPVTHHRRCLNLLVFSKTLRPRKNEELLAATRFGSIRARNGEFVGISEKPEYVGQALETTLKRLQVDYVDMQVCEQIGFHDHLAQRTIGGCSLSTNTKSNNHPIPQPHLRIMAELVKEGKVRYLGLSECSAVTLRRAYAVLPIAVLQIEYSPWTLDIEKNGILETARELGVTIVAYSSLGRGILTGQYNFDENDVRRFTPRFSAENFPKNLDFIRRFEEHLFAARPRLGYSPRSDFVPIPEAKLVKYLEANVGATFSEHDLKED</sequence>
<gene>
    <name evidence="3" type="ORF">BC936DRAFT_143620</name>
</gene>
<evidence type="ECO:0000313" key="4">
    <source>
        <dbReference type="Proteomes" id="UP000268093"/>
    </source>
</evidence>
<reference evidence="3 4" key="1">
    <citation type="journal article" date="2018" name="New Phytol.">
        <title>Phylogenomics of Endogonaceae and evolution of mycorrhizas within Mucoromycota.</title>
        <authorList>
            <person name="Chang Y."/>
            <person name="Desiro A."/>
            <person name="Na H."/>
            <person name="Sandor L."/>
            <person name="Lipzen A."/>
            <person name="Clum A."/>
            <person name="Barry K."/>
            <person name="Grigoriev I.V."/>
            <person name="Martin F.M."/>
            <person name="Stajich J.E."/>
            <person name="Smith M.E."/>
            <person name="Bonito G."/>
            <person name="Spatafora J.W."/>
        </authorList>
    </citation>
    <scope>NUCLEOTIDE SEQUENCE [LARGE SCALE GENOMIC DNA]</scope>
    <source>
        <strain evidence="3 4">GMNB39</strain>
    </source>
</reference>
<protein>
    <submittedName>
        <fullName evidence="3">NADP-dependent oxidoreductase domain-containing protein</fullName>
    </submittedName>
</protein>
<dbReference type="GO" id="GO:0005737">
    <property type="term" value="C:cytoplasm"/>
    <property type="evidence" value="ECO:0007669"/>
    <property type="project" value="TreeGrafter"/>
</dbReference>
<dbReference type="AlphaFoldDB" id="A0A433DDK4"/>
<dbReference type="PANTHER" id="PTHR43625:SF40">
    <property type="entry name" value="ALDO-KETO REDUCTASE YAKC [NADP(+)]"/>
    <property type="match status" value="1"/>
</dbReference>
<feature type="domain" description="NADP-dependent oxidoreductase" evidence="2">
    <location>
        <begin position="45"/>
        <end position="245"/>
    </location>
</feature>